<feature type="compositionally biased region" description="Basic and acidic residues" evidence="1">
    <location>
        <begin position="53"/>
        <end position="62"/>
    </location>
</feature>
<evidence type="ECO:0000256" key="1">
    <source>
        <dbReference type="SAM" id="MobiDB-lite"/>
    </source>
</evidence>
<feature type="compositionally biased region" description="Basic and acidic residues" evidence="1">
    <location>
        <begin position="92"/>
        <end position="115"/>
    </location>
</feature>
<dbReference type="STRING" id="333673.A0A3M0IQE9"/>
<dbReference type="Proteomes" id="UP000269221">
    <property type="component" value="Unassembled WGS sequence"/>
</dbReference>
<feature type="region of interest" description="Disordered" evidence="1">
    <location>
        <begin position="148"/>
        <end position="171"/>
    </location>
</feature>
<keyword evidence="3" id="KW-1185">Reference proteome</keyword>
<evidence type="ECO:0000313" key="2">
    <source>
        <dbReference type="EMBL" id="RMB90925.1"/>
    </source>
</evidence>
<feature type="region of interest" description="Disordered" evidence="1">
    <location>
        <begin position="1"/>
        <end position="131"/>
    </location>
</feature>
<organism evidence="2 3">
    <name type="scientific">Hirundo rustica rustica</name>
    <dbReference type="NCBI Taxonomy" id="333673"/>
    <lineage>
        <taxon>Eukaryota</taxon>
        <taxon>Metazoa</taxon>
        <taxon>Chordata</taxon>
        <taxon>Craniata</taxon>
        <taxon>Vertebrata</taxon>
        <taxon>Euteleostomi</taxon>
        <taxon>Archelosauria</taxon>
        <taxon>Archosauria</taxon>
        <taxon>Dinosauria</taxon>
        <taxon>Saurischia</taxon>
        <taxon>Theropoda</taxon>
        <taxon>Coelurosauria</taxon>
        <taxon>Aves</taxon>
        <taxon>Neognathae</taxon>
        <taxon>Neoaves</taxon>
        <taxon>Telluraves</taxon>
        <taxon>Australaves</taxon>
        <taxon>Passeriformes</taxon>
        <taxon>Sylvioidea</taxon>
        <taxon>Hirundinidae</taxon>
        <taxon>Hirundo</taxon>
    </lineage>
</organism>
<proteinExistence type="predicted"/>
<feature type="compositionally biased region" description="Basic and acidic residues" evidence="1">
    <location>
        <begin position="16"/>
        <end position="27"/>
    </location>
</feature>
<dbReference type="AlphaFoldDB" id="A0A3M0IQE9"/>
<evidence type="ECO:0000313" key="3">
    <source>
        <dbReference type="Proteomes" id="UP000269221"/>
    </source>
</evidence>
<protein>
    <submittedName>
        <fullName evidence="2">Uncharacterized protein</fullName>
    </submittedName>
</protein>
<dbReference type="EMBL" id="QRBI01000240">
    <property type="protein sequence ID" value="RMB90925.1"/>
    <property type="molecule type" value="Genomic_DNA"/>
</dbReference>
<reference evidence="2 3" key="1">
    <citation type="submission" date="2018-07" db="EMBL/GenBank/DDBJ databases">
        <title>A high quality draft genome assembly of the barn swallow (H. rustica rustica).</title>
        <authorList>
            <person name="Formenti G."/>
            <person name="Chiara M."/>
            <person name="Poveda L."/>
            <person name="Francoijs K.-J."/>
            <person name="Bonisoli-Alquati A."/>
            <person name="Canova L."/>
            <person name="Gianfranceschi L."/>
            <person name="Horner D.S."/>
            <person name="Saino N."/>
        </authorList>
    </citation>
    <scope>NUCLEOTIDE SEQUENCE [LARGE SCALE GENOMIC DNA]</scope>
    <source>
        <strain evidence="2">Chelidonia</strain>
        <tissue evidence="2">Blood</tissue>
    </source>
</reference>
<comment type="caution">
    <text evidence="2">The sequence shown here is derived from an EMBL/GenBank/DDBJ whole genome shotgun (WGS) entry which is preliminary data.</text>
</comment>
<accession>A0A3M0IQE9</accession>
<sequence length="277" mass="30451">MSADNCSRLFLRSGKGGRDPRRLHGEFPEFGAGEGTAPAEDREEYPKGSSIPKVRESQRFENPKGSSTPKVRVSQRFEHPKGSSIPKVRASQRFEHPKGSSIPKVRESQRFEHPKGLSIPKVPASQRFEYPKGSSIPKVRVSQRFEYPKGSSIPKVRASQRFEHPKGSRIPKVRVPQRFEHPKGLSIPKVLQAGLGAEEDLGSTSSLDLIQAAPKSREGAGIGAVFAKPGLAELLKPKPGDFSWKPGRSMSGRAFYSDLFAAGIPDESEPAQQLNYI</sequence>
<name>A0A3M0IQE9_HIRRU</name>
<gene>
    <name evidence="2" type="ORF">DUI87_32523</name>
</gene>